<keyword evidence="3" id="KW-1185">Reference proteome</keyword>
<comment type="caution">
    <text evidence="2">The sequence shown here is derived from an EMBL/GenBank/DDBJ whole genome shotgun (WGS) entry which is preliminary data.</text>
</comment>
<feature type="transmembrane region" description="Helical" evidence="1">
    <location>
        <begin position="158"/>
        <end position="175"/>
    </location>
</feature>
<dbReference type="RefSeq" id="WP_101640644.1">
    <property type="nucleotide sequence ID" value="NZ_PGUY01000014.1"/>
</dbReference>
<accession>A0A2N5M9F3</accession>
<evidence type="ECO:0000313" key="3">
    <source>
        <dbReference type="Proteomes" id="UP000234748"/>
    </source>
</evidence>
<keyword evidence="1" id="KW-1133">Transmembrane helix</keyword>
<keyword evidence="1" id="KW-0472">Membrane</keyword>
<dbReference type="EMBL" id="PGUY01000014">
    <property type="protein sequence ID" value="PLT30982.1"/>
    <property type="molecule type" value="Genomic_DNA"/>
</dbReference>
<dbReference type="OrthoDB" id="2380880at2"/>
<name>A0A2N5M9F3_9BACI</name>
<protein>
    <submittedName>
        <fullName evidence="2">Uncharacterized protein</fullName>
    </submittedName>
</protein>
<keyword evidence="1" id="KW-0812">Transmembrane</keyword>
<dbReference type="AlphaFoldDB" id="A0A2N5M9F3"/>
<reference evidence="2 3" key="1">
    <citation type="submission" date="2017-11" db="EMBL/GenBank/DDBJ databases">
        <title>Comparitive Functional Genomics of Dry Heat Resistant strains isolated from the Viking Spacecraft.</title>
        <authorList>
            <person name="Seuylemezian A."/>
            <person name="Cooper K."/>
            <person name="Vaishampayan P."/>
        </authorList>
    </citation>
    <scope>NUCLEOTIDE SEQUENCE [LARGE SCALE GENOMIC DNA]</scope>
    <source>
        <strain evidence="2 3">V1-29</strain>
    </source>
</reference>
<organism evidence="2 3">
    <name type="scientific">Peribacillus deserti</name>
    <dbReference type="NCBI Taxonomy" id="673318"/>
    <lineage>
        <taxon>Bacteria</taxon>
        <taxon>Bacillati</taxon>
        <taxon>Bacillota</taxon>
        <taxon>Bacilli</taxon>
        <taxon>Bacillales</taxon>
        <taxon>Bacillaceae</taxon>
        <taxon>Peribacillus</taxon>
    </lineage>
</organism>
<sequence length="181" mass="20616">MNETRRKIIINEVHYWKTNRMLPEHYCDYLLALYQGGDPGDPAEPLTEKKGKKTIPLSAAFLSVGLTLYVNYFTDLSFNLQILLTIIFLVLAAGSLFFIHKEKLPLQIALVCLAFSFLLLTVKITEAAFPGGSKVFYPILLCHCLLWMYLGKRLKMGYFTLAAILGSCLIAYFFIRNYTII</sequence>
<gene>
    <name evidence="2" type="ORF">CUU66_05380</name>
</gene>
<evidence type="ECO:0000313" key="2">
    <source>
        <dbReference type="EMBL" id="PLT30982.1"/>
    </source>
</evidence>
<evidence type="ECO:0000256" key="1">
    <source>
        <dbReference type="SAM" id="Phobius"/>
    </source>
</evidence>
<feature type="transmembrane region" description="Helical" evidence="1">
    <location>
        <begin position="78"/>
        <end position="99"/>
    </location>
</feature>
<feature type="transmembrane region" description="Helical" evidence="1">
    <location>
        <begin position="54"/>
        <end position="72"/>
    </location>
</feature>
<proteinExistence type="predicted"/>
<dbReference type="Proteomes" id="UP000234748">
    <property type="component" value="Unassembled WGS sequence"/>
</dbReference>
<feature type="transmembrane region" description="Helical" evidence="1">
    <location>
        <begin position="106"/>
        <end position="129"/>
    </location>
</feature>